<sequence>MSHAVVHLVFRQSDPTYPIFAFSCVRIWTLHWNTTTITISALQHYYRSVFRAFAKVLALVPAPTLSSPLVSVFWYIPWCSNGEDDLWKNVLVLTCLYFSGKFSYWRKIGESVCAVVLTCVVGVYPLRCGPDGAVLIPFTVTDKIERWVRLRRAGKHKLDPDGLFLLTQ</sequence>
<dbReference type="EMBL" id="CABIKO010000291">
    <property type="protein sequence ID" value="VVA33515.1"/>
    <property type="molecule type" value="Genomic_DNA"/>
</dbReference>
<reference evidence="2" key="1">
    <citation type="journal article" date="2020" name="Plant J.">
        <title>Transposons played a major role in the diversification between the closely related almond and peach genomes: results from the almond genome sequence.</title>
        <authorList>
            <person name="Alioto T."/>
            <person name="Alexiou K.G."/>
            <person name="Bardil A."/>
            <person name="Barteri F."/>
            <person name="Castanera R."/>
            <person name="Cruz F."/>
            <person name="Dhingra A."/>
            <person name="Duval H."/>
            <person name="Fernandez I Marti A."/>
            <person name="Frias L."/>
            <person name="Galan B."/>
            <person name="Garcia J.L."/>
            <person name="Howad W."/>
            <person name="Gomez-Garrido J."/>
            <person name="Gut M."/>
            <person name="Julca I."/>
            <person name="Morata J."/>
            <person name="Puigdomenech P."/>
            <person name="Ribeca P."/>
            <person name="Rubio Cabetas M.J."/>
            <person name="Vlasova A."/>
            <person name="Wirthensohn M."/>
            <person name="Garcia-Mas J."/>
            <person name="Gabaldon T."/>
            <person name="Casacuberta J.M."/>
            <person name="Arus P."/>
        </authorList>
    </citation>
    <scope>NUCLEOTIDE SEQUENCE [LARGE SCALE GENOMIC DNA]</scope>
    <source>
        <strain evidence="2">cv. Texas</strain>
    </source>
</reference>
<name>A0A5E4G108_PRUDU</name>
<protein>
    <submittedName>
        <fullName evidence="1">Uncharacterized protein</fullName>
    </submittedName>
</protein>
<evidence type="ECO:0000313" key="2">
    <source>
        <dbReference type="Proteomes" id="UP000327085"/>
    </source>
</evidence>
<organism evidence="1 2">
    <name type="scientific">Prunus dulcis</name>
    <name type="common">Almond</name>
    <name type="synonym">Amygdalus dulcis</name>
    <dbReference type="NCBI Taxonomy" id="3755"/>
    <lineage>
        <taxon>Eukaryota</taxon>
        <taxon>Viridiplantae</taxon>
        <taxon>Streptophyta</taxon>
        <taxon>Embryophyta</taxon>
        <taxon>Tracheophyta</taxon>
        <taxon>Spermatophyta</taxon>
        <taxon>Magnoliopsida</taxon>
        <taxon>eudicotyledons</taxon>
        <taxon>Gunneridae</taxon>
        <taxon>Pentapetalae</taxon>
        <taxon>rosids</taxon>
        <taxon>fabids</taxon>
        <taxon>Rosales</taxon>
        <taxon>Rosaceae</taxon>
        <taxon>Amygdaloideae</taxon>
        <taxon>Amygdaleae</taxon>
        <taxon>Prunus</taxon>
    </lineage>
</organism>
<dbReference type="Gramene" id="VVA33515">
    <property type="protein sequence ID" value="VVA33515"/>
    <property type="gene ID" value="Prudul26B031905"/>
</dbReference>
<gene>
    <name evidence="1" type="ORF">ALMOND_2B031905</name>
</gene>
<dbReference type="AlphaFoldDB" id="A0A5E4G108"/>
<dbReference type="Proteomes" id="UP000327085">
    <property type="component" value="Chromosome 7"/>
</dbReference>
<accession>A0A5E4G108</accession>
<proteinExistence type="predicted"/>
<evidence type="ECO:0000313" key="1">
    <source>
        <dbReference type="EMBL" id="VVA33515.1"/>
    </source>
</evidence>
<dbReference type="InParanoid" id="A0A5E4G108"/>